<dbReference type="OrthoDB" id="5194448at2"/>
<dbReference type="STRING" id="882082.SaccyDRAFT_1234"/>
<evidence type="ECO:0008006" key="5">
    <source>
        <dbReference type="Google" id="ProtNLM"/>
    </source>
</evidence>
<gene>
    <name evidence="3" type="ORF">SaccyDRAFT_1234</name>
</gene>
<name>H5XQU1_9PSEU</name>
<keyword evidence="2" id="KW-1133">Transmembrane helix</keyword>
<dbReference type="eggNOG" id="ENOG5031D67">
    <property type="taxonomic scope" value="Bacteria"/>
</dbReference>
<sequence>MRFLRRSTTKEAGTTDEAAESGTAVQDADSSAEARRKGYTPGKGRPTPRRREAEGRRRGPVAPPPRTTREAIRRSRELRKQNPVNKEERRAAARERRERMLAGDERYLLPRDRGPVKAYVRDLVDSRRNVLGLFMPMAIVVFVTLLIPIMAVQQYATLLTTVLLLGMIVEGFFNGRRIAKEVRAKFPKEEVRGASIGWYAFVRASQLRRLRVPKPRVKPGDPVN</sequence>
<evidence type="ECO:0000256" key="1">
    <source>
        <dbReference type="SAM" id="MobiDB-lite"/>
    </source>
</evidence>
<dbReference type="InterPro" id="IPR021403">
    <property type="entry name" value="DUF3043"/>
</dbReference>
<dbReference type="EMBL" id="CM001440">
    <property type="protein sequence ID" value="EHR60144.1"/>
    <property type="molecule type" value="Genomic_DNA"/>
</dbReference>
<feature type="compositionally biased region" description="Basic and acidic residues" evidence="1">
    <location>
        <begin position="67"/>
        <end position="97"/>
    </location>
</feature>
<evidence type="ECO:0000313" key="4">
    <source>
        <dbReference type="Proteomes" id="UP000002791"/>
    </source>
</evidence>
<accession>H5XQU1</accession>
<keyword evidence="2" id="KW-0812">Transmembrane</keyword>
<proteinExistence type="predicted"/>
<feature type="transmembrane region" description="Helical" evidence="2">
    <location>
        <begin position="130"/>
        <end position="149"/>
    </location>
</feature>
<feature type="region of interest" description="Disordered" evidence="1">
    <location>
        <begin position="1"/>
        <end position="97"/>
    </location>
</feature>
<dbReference type="Pfam" id="PF11241">
    <property type="entry name" value="DUF3043"/>
    <property type="match status" value="1"/>
</dbReference>
<keyword evidence="4" id="KW-1185">Reference proteome</keyword>
<protein>
    <recommendedName>
        <fullName evidence="5">DUF3043 domain-containing protein</fullName>
    </recommendedName>
</protein>
<organism evidence="3 4">
    <name type="scientific">Saccharomonospora cyanea NA-134</name>
    <dbReference type="NCBI Taxonomy" id="882082"/>
    <lineage>
        <taxon>Bacteria</taxon>
        <taxon>Bacillati</taxon>
        <taxon>Actinomycetota</taxon>
        <taxon>Actinomycetes</taxon>
        <taxon>Pseudonocardiales</taxon>
        <taxon>Pseudonocardiaceae</taxon>
        <taxon>Saccharomonospora</taxon>
    </lineage>
</organism>
<evidence type="ECO:0000313" key="3">
    <source>
        <dbReference type="EMBL" id="EHR60144.1"/>
    </source>
</evidence>
<feature type="transmembrane region" description="Helical" evidence="2">
    <location>
        <begin position="155"/>
        <end position="173"/>
    </location>
</feature>
<reference evidence="3 4" key="1">
    <citation type="submission" date="2011-11" db="EMBL/GenBank/DDBJ databases">
        <title>The Noncontiguous Finished sequence of Saccharomonospora cyanea NA-134.</title>
        <authorList>
            <consortium name="US DOE Joint Genome Institute"/>
            <person name="Lucas S."/>
            <person name="Han J."/>
            <person name="Lapidus A."/>
            <person name="Cheng J.-F."/>
            <person name="Goodwin L."/>
            <person name="Pitluck S."/>
            <person name="Peters L."/>
            <person name="Ovchinnikova G."/>
            <person name="Lu M."/>
            <person name="Detter J.C."/>
            <person name="Han C."/>
            <person name="Tapia R."/>
            <person name="Land M."/>
            <person name="Hauser L."/>
            <person name="Kyrpides N."/>
            <person name="Ivanova N."/>
            <person name="Pagani I."/>
            <person name="Brambilla E.-M."/>
            <person name="Klenk H.-P."/>
            <person name="Woyke T."/>
        </authorList>
    </citation>
    <scope>NUCLEOTIDE SEQUENCE [LARGE SCALE GENOMIC DNA]</scope>
    <source>
        <strain evidence="3 4">NA-134</strain>
    </source>
</reference>
<dbReference type="AlphaFoldDB" id="H5XQU1"/>
<keyword evidence="2" id="KW-0472">Membrane</keyword>
<dbReference type="HOGENOM" id="CLU_091328_0_0_11"/>
<dbReference type="Proteomes" id="UP000002791">
    <property type="component" value="Chromosome"/>
</dbReference>
<dbReference type="RefSeq" id="WP_005454533.1">
    <property type="nucleotide sequence ID" value="NZ_CM001440.1"/>
</dbReference>
<evidence type="ECO:0000256" key="2">
    <source>
        <dbReference type="SAM" id="Phobius"/>
    </source>
</evidence>